<keyword evidence="1" id="KW-0812">Transmembrane</keyword>
<keyword evidence="1" id="KW-1133">Transmembrane helix</keyword>
<reference evidence="2" key="1">
    <citation type="journal article" date="2015" name="Nature">
        <title>Complex archaea that bridge the gap between prokaryotes and eukaryotes.</title>
        <authorList>
            <person name="Spang A."/>
            <person name="Saw J.H."/>
            <person name="Jorgensen S.L."/>
            <person name="Zaremba-Niedzwiedzka K."/>
            <person name="Martijn J."/>
            <person name="Lind A.E."/>
            <person name="van Eijk R."/>
            <person name="Schleper C."/>
            <person name="Guy L."/>
            <person name="Ettema T.J."/>
        </authorList>
    </citation>
    <scope>NUCLEOTIDE SEQUENCE</scope>
</reference>
<comment type="caution">
    <text evidence="2">The sequence shown here is derived from an EMBL/GenBank/DDBJ whole genome shotgun (WGS) entry which is preliminary data.</text>
</comment>
<evidence type="ECO:0000313" key="2">
    <source>
        <dbReference type="EMBL" id="KKL78309.1"/>
    </source>
</evidence>
<protein>
    <submittedName>
        <fullName evidence="2">Uncharacterized protein</fullName>
    </submittedName>
</protein>
<sequence>MTQLTCLGPKIYYGRYCKESNMNIQKCSACAYALSFNLSLWLVMLSVLVAGGYRMKTLQDLHEHGQDYNSLHTKV</sequence>
<evidence type="ECO:0000256" key="1">
    <source>
        <dbReference type="SAM" id="Phobius"/>
    </source>
</evidence>
<keyword evidence="1" id="KW-0472">Membrane</keyword>
<dbReference type="EMBL" id="LAZR01023499">
    <property type="protein sequence ID" value="KKL78309.1"/>
    <property type="molecule type" value="Genomic_DNA"/>
</dbReference>
<proteinExistence type="predicted"/>
<organism evidence="2">
    <name type="scientific">marine sediment metagenome</name>
    <dbReference type="NCBI Taxonomy" id="412755"/>
    <lineage>
        <taxon>unclassified sequences</taxon>
        <taxon>metagenomes</taxon>
        <taxon>ecological metagenomes</taxon>
    </lineage>
</organism>
<name>A0A0F9EWA4_9ZZZZ</name>
<dbReference type="AlphaFoldDB" id="A0A0F9EWA4"/>
<gene>
    <name evidence="2" type="ORF">LCGC14_2026110</name>
</gene>
<feature type="transmembrane region" description="Helical" evidence="1">
    <location>
        <begin position="31"/>
        <end position="53"/>
    </location>
</feature>
<accession>A0A0F9EWA4</accession>